<evidence type="ECO:0000256" key="1">
    <source>
        <dbReference type="ARBA" id="ARBA00022491"/>
    </source>
</evidence>
<dbReference type="InterPro" id="IPR016181">
    <property type="entry name" value="Acyl_CoA_acyltransferase"/>
</dbReference>
<dbReference type="STRING" id="1120955.SAMN03080610_00866"/>
<dbReference type="AlphaFoldDB" id="A0A1G5MN63"/>
<organism evidence="7 8">
    <name type="scientific">Afifella marina DSM 2698</name>
    <dbReference type="NCBI Taxonomy" id="1120955"/>
    <lineage>
        <taxon>Bacteria</taxon>
        <taxon>Pseudomonadati</taxon>
        <taxon>Pseudomonadota</taxon>
        <taxon>Alphaproteobacteria</taxon>
        <taxon>Hyphomicrobiales</taxon>
        <taxon>Afifellaceae</taxon>
        <taxon>Afifella</taxon>
    </lineage>
</organism>
<dbReference type="Proteomes" id="UP000199347">
    <property type="component" value="Unassembled WGS sequence"/>
</dbReference>
<dbReference type="SUPFAM" id="SSF55729">
    <property type="entry name" value="Acyl-CoA N-acyltransferases (Nat)"/>
    <property type="match status" value="1"/>
</dbReference>
<reference evidence="7 8" key="1">
    <citation type="submission" date="2016-10" db="EMBL/GenBank/DDBJ databases">
        <authorList>
            <person name="de Groot N.N."/>
        </authorList>
    </citation>
    <scope>NUCLEOTIDE SEQUENCE [LARGE SCALE GENOMIC DNA]</scope>
    <source>
        <strain evidence="7 8">DSM 2698</strain>
    </source>
</reference>
<comment type="catalytic activity">
    <reaction evidence="5">
        <text>glycyl-tRNA(Gly) + acetyl-CoA = N-acetylglycyl-tRNA(Gly) + CoA + H(+)</text>
        <dbReference type="Rhea" id="RHEA:81867"/>
        <dbReference type="Rhea" id="RHEA-COMP:9683"/>
        <dbReference type="Rhea" id="RHEA-COMP:19766"/>
        <dbReference type="ChEBI" id="CHEBI:15378"/>
        <dbReference type="ChEBI" id="CHEBI:57287"/>
        <dbReference type="ChEBI" id="CHEBI:57288"/>
        <dbReference type="ChEBI" id="CHEBI:78522"/>
        <dbReference type="ChEBI" id="CHEBI:232036"/>
    </reaction>
</comment>
<evidence type="ECO:0000256" key="3">
    <source>
        <dbReference type="ARBA" id="ARBA00022679"/>
    </source>
</evidence>
<evidence type="ECO:0000256" key="5">
    <source>
        <dbReference type="ARBA" id="ARBA00049880"/>
    </source>
</evidence>
<evidence type="ECO:0000313" key="8">
    <source>
        <dbReference type="Proteomes" id="UP000199347"/>
    </source>
</evidence>
<keyword evidence="1" id="KW-0678">Repressor</keyword>
<keyword evidence="4" id="KW-0012">Acyltransferase</keyword>
<feature type="domain" description="N-acetyltransferase" evidence="6">
    <location>
        <begin position="68"/>
        <end position="145"/>
    </location>
</feature>
<keyword evidence="3 7" id="KW-0808">Transferase</keyword>
<dbReference type="PANTHER" id="PTHR36449:SF1">
    <property type="entry name" value="ACETYLTRANSFERASE"/>
    <property type="match status" value="1"/>
</dbReference>
<keyword evidence="8" id="KW-1185">Reference proteome</keyword>
<name>A0A1G5MN63_AFIMA</name>
<gene>
    <name evidence="7" type="ORF">SAMN03080610_00866</name>
</gene>
<accession>A0A1G5MN63</accession>
<protein>
    <submittedName>
        <fullName evidence="7">Acetyltransferase (GNAT) domain-containing protein</fullName>
    </submittedName>
</protein>
<dbReference type="PANTHER" id="PTHR36449">
    <property type="entry name" value="ACETYLTRANSFERASE-RELATED"/>
    <property type="match status" value="1"/>
</dbReference>
<sequence length="164" mass="17741">MAERPCAPRPIAADDEANDFECGRSELDSWLKNVAHRAEGRTARTYVVCLESRTIAYYCLAAGAVTRQDLPSKLRRNAPEPVPMMVLGRLAVDRGFAGRGLGGGLLRDALQRTLRASSIIGCRGLVVHAIDVAAASFYAQYGFVEFPAASLSLYLPTETIRAAL</sequence>
<evidence type="ECO:0000259" key="6">
    <source>
        <dbReference type="Pfam" id="PF13508"/>
    </source>
</evidence>
<dbReference type="Pfam" id="PF13508">
    <property type="entry name" value="Acetyltransf_7"/>
    <property type="match status" value="1"/>
</dbReference>
<dbReference type="Gene3D" id="3.40.630.30">
    <property type="match status" value="1"/>
</dbReference>
<keyword evidence="2" id="KW-1277">Toxin-antitoxin system</keyword>
<dbReference type="RefSeq" id="WP_092809828.1">
    <property type="nucleotide sequence ID" value="NZ_FMVW01000001.1"/>
</dbReference>
<proteinExistence type="predicted"/>
<dbReference type="EMBL" id="FMVW01000001">
    <property type="protein sequence ID" value="SCZ25850.1"/>
    <property type="molecule type" value="Genomic_DNA"/>
</dbReference>
<evidence type="ECO:0000256" key="2">
    <source>
        <dbReference type="ARBA" id="ARBA00022649"/>
    </source>
</evidence>
<evidence type="ECO:0000313" key="7">
    <source>
        <dbReference type="EMBL" id="SCZ25850.1"/>
    </source>
</evidence>
<dbReference type="OrthoDB" id="9799147at2"/>
<dbReference type="GO" id="GO:0016747">
    <property type="term" value="F:acyltransferase activity, transferring groups other than amino-acyl groups"/>
    <property type="evidence" value="ECO:0007669"/>
    <property type="project" value="InterPro"/>
</dbReference>
<evidence type="ECO:0000256" key="4">
    <source>
        <dbReference type="ARBA" id="ARBA00023315"/>
    </source>
</evidence>
<dbReference type="InterPro" id="IPR000182">
    <property type="entry name" value="GNAT_dom"/>
</dbReference>